<dbReference type="InterPro" id="IPR053208">
    <property type="entry name" value="GMC_Oxidoreductase_CD"/>
</dbReference>
<feature type="compositionally biased region" description="Low complexity" evidence="2">
    <location>
        <begin position="297"/>
        <end position="309"/>
    </location>
</feature>
<gene>
    <name evidence="4" type="ORF">KHLLAP_LOCUS13307</name>
</gene>
<name>A0AAI8VY26_9PEZI</name>
<reference evidence="4" key="1">
    <citation type="submission" date="2023-10" db="EMBL/GenBank/DDBJ databases">
        <authorList>
            <person name="Hackl T."/>
        </authorList>
    </citation>
    <scope>NUCLEOTIDE SEQUENCE</scope>
</reference>
<dbReference type="Pfam" id="PF00732">
    <property type="entry name" value="GMC_oxred_N"/>
    <property type="match status" value="1"/>
</dbReference>
<dbReference type="Gene3D" id="3.50.50.60">
    <property type="entry name" value="FAD/NAD(P)-binding domain"/>
    <property type="match status" value="1"/>
</dbReference>
<dbReference type="SUPFAM" id="SSF51905">
    <property type="entry name" value="FAD/NAD(P)-binding domain"/>
    <property type="match status" value="1"/>
</dbReference>
<dbReference type="GO" id="GO:0050660">
    <property type="term" value="F:flavin adenine dinucleotide binding"/>
    <property type="evidence" value="ECO:0007669"/>
    <property type="project" value="InterPro"/>
</dbReference>
<feature type="region of interest" description="Disordered" evidence="2">
    <location>
        <begin position="288"/>
        <end position="309"/>
    </location>
</feature>
<evidence type="ECO:0000313" key="4">
    <source>
        <dbReference type="EMBL" id="CAJ2512839.1"/>
    </source>
</evidence>
<dbReference type="PANTHER" id="PTHR47190:SF4">
    <property type="entry name" value="DEHYDROGENASE, PUTATIVE-RELATED"/>
    <property type="match status" value="1"/>
</dbReference>
<dbReference type="PROSITE" id="PS00624">
    <property type="entry name" value="GMC_OXRED_2"/>
    <property type="match status" value="1"/>
</dbReference>
<organism evidence="4 5">
    <name type="scientific">Anthostomella pinea</name>
    <dbReference type="NCBI Taxonomy" id="933095"/>
    <lineage>
        <taxon>Eukaryota</taxon>
        <taxon>Fungi</taxon>
        <taxon>Dikarya</taxon>
        <taxon>Ascomycota</taxon>
        <taxon>Pezizomycotina</taxon>
        <taxon>Sordariomycetes</taxon>
        <taxon>Xylariomycetidae</taxon>
        <taxon>Xylariales</taxon>
        <taxon>Xylariaceae</taxon>
        <taxon>Anthostomella</taxon>
    </lineage>
</organism>
<evidence type="ECO:0000256" key="2">
    <source>
        <dbReference type="SAM" id="MobiDB-lite"/>
    </source>
</evidence>
<dbReference type="GO" id="GO:0016614">
    <property type="term" value="F:oxidoreductase activity, acting on CH-OH group of donors"/>
    <property type="evidence" value="ECO:0007669"/>
    <property type="project" value="InterPro"/>
</dbReference>
<dbReference type="InterPro" id="IPR000172">
    <property type="entry name" value="GMC_OxRdtase_N"/>
</dbReference>
<dbReference type="CDD" id="cd09630">
    <property type="entry name" value="CDH_like_cytochrome"/>
    <property type="match status" value="1"/>
</dbReference>
<comment type="caution">
    <text evidence="4">The sequence shown here is derived from an EMBL/GenBank/DDBJ whole genome shotgun (WGS) entry which is preliminary data.</text>
</comment>
<dbReference type="Pfam" id="PF05199">
    <property type="entry name" value="GMC_oxred_C"/>
    <property type="match status" value="1"/>
</dbReference>
<dbReference type="Gene3D" id="3.30.410.10">
    <property type="entry name" value="Cholesterol Oxidase, domain 2"/>
    <property type="match status" value="1"/>
</dbReference>
<dbReference type="PANTHER" id="PTHR47190">
    <property type="entry name" value="DEHYDROGENASE, PUTATIVE-RELATED"/>
    <property type="match status" value="1"/>
</dbReference>
<dbReference type="InterPro" id="IPR036188">
    <property type="entry name" value="FAD/NAD-bd_sf"/>
</dbReference>
<dbReference type="SUPFAM" id="SSF49344">
    <property type="entry name" value="CBD9-like"/>
    <property type="match status" value="1"/>
</dbReference>
<dbReference type="SUPFAM" id="SSF54373">
    <property type="entry name" value="FAD-linked reductases, C-terminal domain"/>
    <property type="match status" value="1"/>
</dbReference>
<dbReference type="EMBL" id="CAUWAG010000020">
    <property type="protein sequence ID" value="CAJ2512839.1"/>
    <property type="molecule type" value="Genomic_DNA"/>
</dbReference>
<dbReference type="InterPro" id="IPR007867">
    <property type="entry name" value="GMC_OxRtase_C"/>
</dbReference>
<dbReference type="InterPro" id="IPR015920">
    <property type="entry name" value="Cellobiose_DH-like_cyt"/>
</dbReference>
<comment type="similarity">
    <text evidence="1">Belongs to the GMC oxidoreductase family.</text>
</comment>
<feature type="domain" description="Glucose-methanol-choline oxidoreductase N-terminal" evidence="3">
    <location>
        <begin position="542"/>
        <end position="556"/>
    </location>
</feature>
<dbReference type="AlphaFoldDB" id="A0AAI8VY26"/>
<evidence type="ECO:0000313" key="5">
    <source>
        <dbReference type="Proteomes" id="UP001295740"/>
    </source>
</evidence>
<protein>
    <submittedName>
        <fullName evidence="4">Uu.00g009580.m01.CDS01</fullName>
    </submittedName>
</protein>
<keyword evidence="5" id="KW-1185">Reference proteome</keyword>
<proteinExistence type="inferred from homology"/>
<dbReference type="Pfam" id="PF16010">
    <property type="entry name" value="CDH-cyt"/>
    <property type="match status" value="1"/>
</dbReference>
<evidence type="ECO:0000256" key="1">
    <source>
        <dbReference type="ARBA" id="ARBA00010790"/>
    </source>
</evidence>
<accession>A0AAI8VY26</accession>
<dbReference type="Gene3D" id="2.60.40.1210">
    <property type="entry name" value="Cellobiose dehydrogenase, cytochrome domain"/>
    <property type="match status" value="1"/>
</dbReference>
<dbReference type="Proteomes" id="UP001295740">
    <property type="component" value="Unassembled WGS sequence"/>
</dbReference>
<evidence type="ECO:0000259" key="3">
    <source>
        <dbReference type="PROSITE" id="PS00624"/>
    </source>
</evidence>
<sequence>MERNSYPHPKGEQECKLSNNIAPAPDPFRSGGREPSCFAALAHEPRLQCVWNTGSTVLYARVKCAVGRDVNLRWCRLASSILTVTAWTIISKLAVAKSIFPLAGSAPTLSKQPHIPTKTPVSRSEGFTFGLAVPKDITTDFIGQISASVTEGWVGVSLTGSMAGALLIAAYPNDDSVVSGLREASAYANPAVFDGDATLTPIADGTYVNGTAFTYTFLCSNCILSDGRSFTASDAAPILGWAMSNTPIADPSSTSSVLNYHNKFGLYSLDLEAAKSADFATWAAMASSDTPSTPSVPGNGTTTSPATNTTVPVTVLNTTYDYIIAGAGAAGIIVAQKIAEKGHSVLLLERGAASYHSTGGELTMPWNDTVSPFDVPGVSFYLSEIDGGGTAVNGLNWVRPAQRDFDDKWPAGWRWADVMRAADRVYERNPGTILPSADGKYYDQAAYDVLSQHFTANGWSSDDAIQHPDNKHLMFGHTTYNISMKTNTQESRGLENFKLQLNTKVIRAVRSNSTITGVEVESDNARQIINVNPGGRVILASGSMSTPRILFNSGIGPASQIQTVQSGSTAVTLPAQSAWIDLPVGKRLMDHPIWWTKWKVNGGMANMTSLSSENLVGSSPQMTELFAKGMGPLVQSDQRLDFSTDVTNKDGSVRYIQGTCLSQTNGTVSIIVYLTHGLTSTGELGITANGATEFVTKPWMNTDGDVEAVEGFMDTLLAYSRKPGGILTYDGASNTTGKEMLADLQMTSSNHYLGTTRMGTDDGRDGGDAVVDLDTKVYGTDNLFVVDGSIHTDVPTGNTKAMIYVVAEKAAEKIMALGNSSVSKRRAIIPKRRSSESASLLQLRSLRSVPGNLPIRPMLDHGRIVAASN</sequence>